<dbReference type="InterPro" id="IPR006145">
    <property type="entry name" value="PsdUridine_synth_RsuA/RluA"/>
</dbReference>
<dbReference type="SUPFAM" id="SSF55120">
    <property type="entry name" value="Pseudouridine synthase"/>
    <property type="match status" value="1"/>
</dbReference>
<evidence type="ECO:0000256" key="4">
    <source>
        <dbReference type="PROSITE-ProRule" id="PRU00182"/>
    </source>
</evidence>
<dbReference type="InterPro" id="IPR006225">
    <property type="entry name" value="PsdUridine_synth_RluC/D"/>
</dbReference>
<dbReference type="Pfam" id="PF00849">
    <property type="entry name" value="PseudoU_synth_2"/>
    <property type="match status" value="1"/>
</dbReference>
<dbReference type="GO" id="GO:0003723">
    <property type="term" value="F:RNA binding"/>
    <property type="evidence" value="ECO:0007669"/>
    <property type="project" value="UniProtKB-KW"/>
</dbReference>
<protein>
    <recommendedName>
        <fullName evidence="5">Pseudouridine synthase</fullName>
        <ecNumber evidence="5">5.4.99.-</ecNumber>
    </recommendedName>
</protein>
<dbReference type="Proteomes" id="UP000250163">
    <property type="component" value="Chromosome MORIYA"/>
</dbReference>
<evidence type="ECO:0000256" key="1">
    <source>
        <dbReference type="ARBA" id="ARBA00010876"/>
    </source>
</evidence>
<dbReference type="OrthoDB" id="9807829at2"/>
<dbReference type="InterPro" id="IPR036986">
    <property type="entry name" value="S4_RNA-bd_sf"/>
</dbReference>
<dbReference type="SUPFAM" id="SSF55174">
    <property type="entry name" value="Alpha-L RNA-binding motif"/>
    <property type="match status" value="1"/>
</dbReference>
<gene>
    <name evidence="7" type="ORF">MORIYA_0541</name>
</gene>
<dbReference type="InterPro" id="IPR006224">
    <property type="entry name" value="PsdUridine_synth_RluA-like_CS"/>
</dbReference>
<dbReference type="AlphaFoldDB" id="A0A330LK77"/>
<evidence type="ECO:0000313" key="8">
    <source>
        <dbReference type="Proteomes" id="UP000250163"/>
    </source>
</evidence>
<keyword evidence="4" id="KW-0694">RNA-binding</keyword>
<evidence type="ECO:0000256" key="5">
    <source>
        <dbReference type="RuleBase" id="RU362028"/>
    </source>
</evidence>
<keyword evidence="2 5" id="KW-0413">Isomerase</keyword>
<reference evidence="8" key="1">
    <citation type="submission" date="2018-05" db="EMBL/GenBank/DDBJ databases">
        <authorList>
            <person name="Cea G.-C."/>
            <person name="William W."/>
        </authorList>
    </citation>
    <scope>NUCLEOTIDE SEQUENCE [LARGE SCALE GENOMIC DNA]</scope>
    <source>
        <strain evidence="8">DB21MT 5</strain>
    </source>
</reference>
<evidence type="ECO:0000256" key="3">
    <source>
        <dbReference type="PIRSR" id="PIRSR606225-1"/>
    </source>
</evidence>
<dbReference type="Gene3D" id="3.30.2350.10">
    <property type="entry name" value="Pseudouridine synthase"/>
    <property type="match status" value="1"/>
</dbReference>
<feature type="domain" description="Pseudouridine synthase RsuA/RluA-like" evidence="6">
    <location>
        <begin position="82"/>
        <end position="231"/>
    </location>
</feature>
<sequence>MSDRLRVKEASGLLIFLNTQLKGWSRKNIKQRLKTGCVLVNDQQIMKHDHELNVGDNVEVRAAGKNTQLGVRHLEILYSDNDLVVINKPAGLLSVASANENKQHALAILRKQLSHAKNAVALWPVHRLDRDTSGVLMFATSREMRDAVNEGWSGAEKTYLAVVEGSPKPSKGRIDQPLRMDPEKYQMIVGPHSEAKNAITHFKTLRTVKDRTLLEVNLETGRQHQIRAHMAWLGHSVIGDPRYGTDGPRMGLHALSLSITRPNTGKRLTFEAPAPVEFLDLLR</sequence>
<name>A0A330LK77_9GAMM</name>
<dbReference type="GO" id="GO:0000455">
    <property type="term" value="P:enzyme-directed rRNA pseudouridine synthesis"/>
    <property type="evidence" value="ECO:0007669"/>
    <property type="project" value="TreeGrafter"/>
</dbReference>
<dbReference type="InterPro" id="IPR020103">
    <property type="entry name" value="PsdUridine_synth_cat_dom_sf"/>
</dbReference>
<comment type="function">
    <text evidence="5">Responsible for synthesis of pseudouridine from uracil.</text>
</comment>
<dbReference type="RefSeq" id="WP_112712453.1">
    <property type="nucleotide sequence ID" value="NZ_LS483250.1"/>
</dbReference>
<dbReference type="KEGG" id="mya:MORIYA_0541"/>
<dbReference type="PROSITE" id="PS50889">
    <property type="entry name" value="S4"/>
    <property type="match status" value="1"/>
</dbReference>
<dbReference type="GO" id="GO:0009982">
    <property type="term" value="F:pseudouridine synthase activity"/>
    <property type="evidence" value="ECO:0007669"/>
    <property type="project" value="InterPro"/>
</dbReference>
<dbReference type="Gene3D" id="3.10.290.10">
    <property type="entry name" value="RNA-binding S4 domain"/>
    <property type="match status" value="1"/>
</dbReference>
<dbReference type="CDD" id="cd00165">
    <property type="entry name" value="S4"/>
    <property type="match status" value="1"/>
</dbReference>
<dbReference type="PANTHER" id="PTHR21600">
    <property type="entry name" value="MITOCHONDRIAL RNA PSEUDOURIDINE SYNTHASE"/>
    <property type="match status" value="1"/>
</dbReference>
<evidence type="ECO:0000313" key="7">
    <source>
        <dbReference type="EMBL" id="SQD77019.1"/>
    </source>
</evidence>
<comment type="similarity">
    <text evidence="1 5">Belongs to the pseudouridine synthase RluA family.</text>
</comment>
<proteinExistence type="inferred from homology"/>
<keyword evidence="8" id="KW-1185">Reference proteome</keyword>
<comment type="catalytic activity">
    <reaction evidence="5">
        <text>a uridine in RNA = a pseudouridine in RNA</text>
        <dbReference type="Rhea" id="RHEA:48348"/>
        <dbReference type="Rhea" id="RHEA-COMP:12068"/>
        <dbReference type="Rhea" id="RHEA-COMP:12069"/>
        <dbReference type="ChEBI" id="CHEBI:65314"/>
        <dbReference type="ChEBI" id="CHEBI:65315"/>
    </reaction>
</comment>
<evidence type="ECO:0000256" key="2">
    <source>
        <dbReference type="ARBA" id="ARBA00023235"/>
    </source>
</evidence>
<dbReference type="EC" id="5.4.99.-" evidence="5"/>
<dbReference type="CDD" id="cd02869">
    <property type="entry name" value="PseudoU_synth_RluA_like"/>
    <property type="match status" value="1"/>
</dbReference>
<accession>A0A330LK77</accession>
<evidence type="ECO:0000259" key="6">
    <source>
        <dbReference type="Pfam" id="PF00849"/>
    </source>
</evidence>
<feature type="active site" evidence="3">
    <location>
        <position position="129"/>
    </location>
</feature>
<dbReference type="InterPro" id="IPR050188">
    <property type="entry name" value="RluA_PseudoU_synthase"/>
</dbReference>
<dbReference type="GO" id="GO:0140098">
    <property type="term" value="F:catalytic activity, acting on RNA"/>
    <property type="evidence" value="ECO:0007669"/>
    <property type="project" value="UniProtKB-ARBA"/>
</dbReference>
<dbReference type="NCBIfam" id="TIGR00005">
    <property type="entry name" value="rluA_subfam"/>
    <property type="match status" value="1"/>
</dbReference>
<dbReference type="EMBL" id="LS483250">
    <property type="protein sequence ID" value="SQD77019.1"/>
    <property type="molecule type" value="Genomic_DNA"/>
</dbReference>
<dbReference type="PANTHER" id="PTHR21600:SF87">
    <property type="entry name" value="RNA PSEUDOURIDYLATE SYNTHASE DOMAIN-CONTAINING PROTEIN 1"/>
    <property type="match status" value="1"/>
</dbReference>
<dbReference type="PROSITE" id="PS01129">
    <property type="entry name" value="PSI_RLU"/>
    <property type="match status" value="1"/>
</dbReference>
<organism evidence="7 8">
    <name type="scientific">Moritella yayanosii</name>
    <dbReference type="NCBI Taxonomy" id="69539"/>
    <lineage>
        <taxon>Bacteria</taxon>
        <taxon>Pseudomonadati</taxon>
        <taxon>Pseudomonadota</taxon>
        <taxon>Gammaproteobacteria</taxon>
        <taxon>Alteromonadales</taxon>
        <taxon>Moritellaceae</taxon>
        <taxon>Moritella</taxon>
    </lineage>
</organism>